<comment type="similarity">
    <text evidence="1">Belongs to the pyridoxamine 5'-phosphate oxidase family.</text>
</comment>
<evidence type="ECO:0000256" key="5">
    <source>
        <dbReference type="PIRSR" id="PIRSR000190-2"/>
    </source>
</evidence>
<comment type="cofactor">
    <cofactor evidence="5">
        <name>FMN</name>
        <dbReference type="ChEBI" id="CHEBI:58210"/>
    </cofactor>
    <text evidence="5">Binds 1 FMN per subunit.</text>
</comment>
<evidence type="ECO:0000256" key="4">
    <source>
        <dbReference type="ARBA" id="ARBA00023002"/>
    </source>
</evidence>
<feature type="binding site" evidence="5">
    <location>
        <position position="90"/>
    </location>
    <ligand>
        <name>FMN</name>
        <dbReference type="ChEBI" id="CHEBI:58210"/>
    </ligand>
</feature>
<protein>
    <submittedName>
        <fullName evidence="8">Pyridoxamine 5'-phosphate oxidase</fullName>
    </submittedName>
</protein>
<sequence length="222" mass="24979">MTNDDSIRDLLRGLPVFAAGTPVFDPDAAPEDPLDLFRSWFADAVEAGVPEPHAMVVSTADGRGVPSARVVILKDLSWRGWWFATTTTSRKGRELEQNQGAALTFHWKERGRQVRVRGVAEYAGAEASAEDFRRRPLESRVAGLHGRQSEPLGELGEIDRVADSSREHLAHDPGLAPDDWGLYVVVPYEVEFWQGDPDRRHVRLRYERPDADSTWNRGLLWP</sequence>
<reference evidence="8 9" key="1">
    <citation type="journal article" date="2014" name="Int. J. Syst. Evol. Microbiol.">
        <title>Complete genome sequence of Corynebacterium casei LMG S-19264T (=DSM 44701T), isolated from a smear-ripened cheese.</title>
        <authorList>
            <consortium name="US DOE Joint Genome Institute (JGI-PGF)"/>
            <person name="Walter F."/>
            <person name="Albersmeier A."/>
            <person name="Kalinowski J."/>
            <person name="Ruckert C."/>
        </authorList>
    </citation>
    <scope>NUCLEOTIDE SEQUENCE [LARGE SCALE GENOMIC DNA]</scope>
    <source>
        <strain evidence="8 9">KCTC 19473</strain>
    </source>
</reference>
<evidence type="ECO:0000259" key="6">
    <source>
        <dbReference type="Pfam" id="PF01243"/>
    </source>
</evidence>
<dbReference type="Proteomes" id="UP000654947">
    <property type="component" value="Unassembled WGS sequence"/>
</dbReference>
<evidence type="ECO:0000256" key="2">
    <source>
        <dbReference type="ARBA" id="ARBA00022630"/>
    </source>
</evidence>
<evidence type="ECO:0000256" key="3">
    <source>
        <dbReference type="ARBA" id="ARBA00022643"/>
    </source>
</evidence>
<dbReference type="PIRSF" id="PIRSF000190">
    <property type="entry name" value="Pyd_amn-ph_oxd"/>
    <property type="match status" value="1"/>
</dbReference>
<comment type="caution">
    <text evidence="8">The sequence shown here is derived from an EMBL/GenBank/DDBJ whole genome shotgun (WGS) entry which is preliminary data.</text>
</comment>
<evidence type="ECO:0000313" key="8">
    <source>
        <dbReference type="EMBL" id="GHD16433.1"/>
    </source>
</evidence>
<dbReference type="Gene3D" id="2.30.110.10">
    <property type="entry name" value="Electron Transport, Fmn-binding Protein, Chain A"/>
    <property type="match status" value="1"/>
</dbReference>
<gene>
    <name evidence="8" type="ORF">GCM10007147_04520</name>
</gene>
<keyword evidence="4" id="KW-0560">Oxidoreductase</keyword>
<dbReference type="GO" id="GO:0004733">
    <property type="term" value="F:pyridoxamine phosphate oxidase activity"/>
    <property type="evidence" value="ECO:0007669"/>
    <property type="project" value="InterPro"/>
</dbReference>
<feature type="binding site" evidence="5">
    <location>
        <position position="91"/>
    </location>
    <ligand>
        <name>FMN</name>
        <dbReference type="ChEBI" id="CHEBI:58210"/>
    </ligand>
</feature>
<feature type="binding site" evidence="5">
    <location>
        <position position="203"/>
    </location>
    <ligand>
        <name>FMN</name>
        <dbReference type="ChEBI" id="CHEBI:58210"/>
    </ligand>
</feature>
<dbReference type="GO" id="GO:0010181">
    <property type="term" value="F:FMN binding"/>
    <property type="evidence" value="ECO:0007669"/>
    <property type="project" value="InterPro"/>
</dbReference>
<evidence type="ECO:0000313" key="9">
    <source>
        <dbReference type="Proteomes" id="UP000654947"/>
    </source>
</evidence>
<dbReference type="PANTHER" id="PTHR10851:SF0">
    <property type="entry name" value="PYRIDOXINE-5'-PHOSPHATE OXIDASE"/>
    <property type="match status" value="1"/>
</dbReference>
<dbReference type="PANTHER" id="PTHR10851">
    <property type="entry name" value="PYRIDOXINE-5-PHOSPHATE OXIDASE"/>
    <property type="match status" value="1"/>
</dbReference>
<dbReference type="GO" id="GO:0008615">
    <property type="term" value="P:pyridoxine biosynthetic process"/>
    <property type="evidence" value="ECO:0007669"/>
    <property type="project" value="InterPro"/>
</dbReference>
<dbReference type="SUPFAM" id="SSF50475">
    <property type="entry name" value="FMN-binding split barrel"/>
    <property type="match status" value="1"/>
</dbReference>
<dbReference type="Pfam" id="PF01243">
    <property type="entry name" value="PNPOx_N"/>
    <property type="match status" value="1"/>
</dbReference>
<feature type="domain" description="Pyridoxine 5'-phosphate oxidase dimerisation C-terminal" evidence="7">
    <location>
        <begin position="180"/>
        <end position="222"/>
    </location>
</feature>
<keyword evidence="3 5" id="KW-0288">FMN</keyword>
<keyword evidence="2" id="KW-0285">Flavoprotein</keyword>
<dbReference type="Pfam" id="PF10590">
    <property type="entry name" value="PNP_phzG_C"/>
    <property type="match status" value="1"/>
</dbReference>
<dbReference type="InterPro" id="IPR019576">
    <property type="entry name" value="Pyridoxamine_oxidase_dimer_C"/>
</dbReference>
<organism evidence="8 9">
    <name type="scientific">Nocardiopsis kunsanensis</name>
    <dbReference type="NCBI Taxonomy" id="141693"/>
    <lineage>
        <taxon>Bacteria</taxon>
        <taxon>Bacillati</taxon>
        <taxon>Actinomycetota</taxon>
        <taxon>Actinomycetes</taxon>
        <taxon>Streptosporangiales</taxon>
        <taxon>Nocardiopsidaceae</taxon>
        <taxon>Nocardiopsis</taxon>
    </lineage>
</organism>
<dbReference type="InterPro" id="IPR012349">
    <property type="entry name" value="Split_barrel_FMN-bd"/>
</dbReference>
<feature type="binding site" evidence="5">
    <location>
        <begin position="69"/>
        <end position="74"/>
    </location>
    <ligand>
        <name>FMN</name>
        <dbReference type="ChEBI" id="CHEBI:58210"/>
    </ligand>
</feature>
<feature type="domain" description="Pyridoxamine 5'-phosphate oxidase N-terminal" evidence="6">
    <location>
        <begin position="42"/>
        <end position="153"/>
    </location>
</feature>
<dbReference type="NCBIfam" id="NF004231">
    <property type="entry name" value="PRK05679.1"/>
    <property type="match status" value="1"/>
</dbReference>
<feature type="binding site" evidence="5">
    <location>
        <position position="113"/>
    </location>
    <ligand>
        <name>FMN</name>
        <dbReference type="ChEBI" id="CHEBI:58210"/>
    </ligand>
</feature>
<keyword evidence="9" id="KW-1185">Reference proteome</keyword>
<name>A0A918X786_9ACTN</name>
<feature type="binding site" evidence="5">
    <location>
        <position position="193"/>
    </location>
    <ligand>
        <name>FMN</name>
        <dbReference type="ChEBI" id="CHEBI:58210"/>
    </ligand>
</feature>
<dbReference type="AlphaFoldDB" id="A0A918X786"/>
<feature type="binding site" evidence="5">
    <location>
        <begin position="148"/>
        <end position="149"/>
    </location>
    <ligand>
        <name>FMN</name>
        <dbReference type="ChEBI" id="CHEBI:58210"/>
    </ligand>
</feature>
<proteinExistence type="inferred from homology"/>
<dbReference type="EMBL" id="BMXL01000002">
    <property type="protein sequence ID" value="GHD16433.1"/>
    <property type="molecule type" value="Genomic_DNA"/>
</dbReference>
<accession>A0A918X786</accession>
<evidence type="ECO:0000259" key="7">
    <source>
        <dbReference type="Pfam" id="PF10590"/>
    </source>
</evidence>
<dbReference type="InterPro" id="IPR000659">
    <property type="entry name" value="Pyridox_Oxase"/>
</dbReference>
<dbReference type="RefSeq" id="WP_193517236.1">
    <property type="nucleotide sequence ID" value="NZ_BMXL01000002.1"/>
</dbReference>
<evidence type="ECO:0000256" key="1">
    <source>
        <dbReference type="ARBA" id="ARBA00007301"/>
    </source>
</evidence>
<dbReference type="InterPro" id="IPR011576">
    <property type="entry name" value="Pyridox_Oxase_N"/>
</dbReference>